<feature type="repeat" description="WD" evidence="3">
    <location>
        <begin position="1130"/>
        <end position="1170"/>
    </location>
</feature>
<dbReference type="Gene3D" id="2.130.10.10">
    <property type="entry name" value="YVTN repeat-like/Quinoprotein amine dehydrogenase"/>
    <property type="match status" value="4"/>
</dbReference>
<dbReference type="PROSITE" id="PS50082">
    <property type="entry name" value="WD_REPEATS_2"/>
    <property type="match status" value="10"/>
</dbReference>
<dbReference type="EMBL" id="JACXAE010000110">
    <property type="protein sequence ID" value="MBD2777456.1"/>
    <property type="molecule type" value="Genomic_DNA"/>
</dbReference>
<feature type="repeat" description="WD" evidence="3">
    <location>
        <begin position="958"/>
        <end position="999"/>
    </location>
</feature>
<dbReference type="PANTHER" id="PTHR22847">
    <property type="entry name" value="WD40 REPEAT PROTEIN"/>
    <property type="match status" value="1"/>
</dbReference>
<dbReference type="Pfam" id="PF20703">
    <property type="entry name" value="nSTAND1"/>
    <property type="match status" value="1"/>
</dbReference>
<dbReference type="SUPFAM" id="SSF50998">
    <property type="entry name" value="Quinoprotein alcohol dehydrogenase-like"/>
    <property type="match status" value="1"/>
</dbReference>
<feature type="repeat" description="WD" evidence="3">
    <location>
        <begin position="1089"/>
        <end position="1121"/>
    </location>
</feature>
<evidence type="ECO:0000259" key="4">
    <source>
        <dbReference type="Pfam" id="PF12770"/>
    </source>
</evidence>
<dbReference type="Proteomes" id="UP000629098">
    <property type="component" value="Unassembled WGS sequence"/>
</dbReference>
<feature type="repeat" description="WD" evidence="3">
    <location>
        <begin position="1247"/>
        <end position="1281"/>
    </location>
</feature>
<dbReference type="RefSeq" id="WP_190836522.1">
    <property type="nucleotide sequence ID" value="NZ_CAWPPI010000110.1"/>
</dbReference>
<dbReference type="InterPro" id="IPR049052">
    <property type="entry name" value="nSTAND1"/>
</dbReference>
<keyword evidence="7" id="KW-1185">Reference proteome</keyword>
<feature type="repeat" description="WD" evidence="3">
    <location>
        <begin position="1171"/>
        <end position="1202"/>
    </location>
</feature>
<keyword evidence="1 3" id="KW-0853">WD repeat</keyword>
<feature type="repeat" description="WD" evidence="3">
    <location>
        <begin position="1418"/>
        <end position="1452"/>
    </location>
</feature>
<dbReference type="InterPro" id="IPR020472">
    <property type="entry name" value="WD40_PAC1"/>
</dbReference>
<gene>
    <name evidence="6" type="ORF">ICL16_36775</name>
</gene>
<dbReference type="InterPro" id="IPR011047">
    <property type="entry name" value="Quinoprotein_ADH-like_sf"/>
</dbReference>
<dbReference type="PANTHER" id="PTHR22847:SF637">
    <property type="entry name" value="WD REPEAT DOMAIN 5B"/>
    <property type="match status" value="1"/>
</dbReference>
<dbReference type="SUPFAM" id="SSF50978">
    <property type="entry name" value="WD40 repeat-like"/>
    <property type="match status" value="1"/>
</dbReference>
<dbReference type="Gene3D" id="3.40.50.300">
    <property type="entry name" value="P-loop containing nucleotide triphosphate hydrolases"/>
    <property type="match status" value="1"/>
</dbReference>
<comment type="caution">
    <text evidence="6">The sequence shown here is derived from an EMBL/GenBank/DDBJ whole genome shotgun (WGS) entry which is preliminary data.</text>
</comment>
<accession>A0A8J6XTT7</accession>
<dbReference type="InterPro" id="IPR036322">
    <property type="entry name" value="WD40_repeat_dom_sf"/>
</dbReference>
<dbReference type="InterPro" id="IPR001680">
    <property type="entry name" value="WD40_rpt"/>
</dbReference>
<dbReference type="SUPFAM" id="SSF52540">
    <property type="entry name" value="P-loop containing nucleoside triphosphate hydrolases"/>
    <property type="match status" value="1"/>
</dbReference>
<feature type="repeat" description="WD" evidence="3">
    <location>
        <begin position="1046"/>
        <end position="1082"/>
    </location>
</feature>
<evidence type="ECO:0000259" key="5">
    <source>
        <dbReference type="Pfam" id="PF20703"/>
    </source>
</evidence>
<keyword evidence="2" id="KW-0677">Repeat</keyword>
<dbReference type="InterPro" id="IPR019775">
    <property type="entry name" value="WD40_repeat_CS"/>
</dbReference>
<name>A0A8J6XTT7_9CYAN</name>
<feature type="repeat" description="WD" evidence="3">
    <location>
        <begin position="917"/>
        <end position="949"/>
    </location>
</feature>
<feature type="repeat" description="WD" evidence="3">
    <location>
        <begin position="1459"/>
        <end position="1500"/>
    </location>
</feature>
<dbReference type="Pfam" id="PF12770">
    <property type="entry name" value="CHAT"/>
    <property type="match status" value="1"/>
</dbReference>
<evidence type="ECO:0000256" key="2">
    <source>
        <dbReference type="ARBA" id="ARBA00022737"/>
    </source>
</evidence>
<feature type="domain" description="CHAT" evidence="4">
    <location>
        <begin position="208"/>
        <end position="341"/>
    </location>
</feature>
<dbReference type="PROSITE" id="PS50294">
    <property type="entry name" value="WD_REPEATS_REGION"/>
    <property type="match status" value="10"/>
</dbReference>
<dbReference type="InterPro" id="IPR027417">
    <property type="entry name" value="P-loop_NTPase"/>
</dbReference>
<dbReference type="Pfam" id="PF00400">
    <property type="entry name" value="WD40"/>
    <property type="match status" value="12"/>
</dbReference>
<sequence>MKKLVVLTLDGDFCQGFRVSLEIGEDGDRPSIEISDNQLRLPPISILPDLYQQWYKSYRSLDGHRIKPKKEQISNVRLKSLKDECHELADNIKHNFITWLQADSFRIIKEQCLIHLSPTDEVRFIIRTTEPQLRKLPWHLWDLFEYYPNAEVALSSHSSQRFQREYRPIARILIILGNSEGINVAEDEKLLKQYCKVAEIVVLLEPSQAEFNEHLWDEKGWDILFFSGHSRTESAQGRIFLNRTDSLTMQNLREGLKTAVRRGLQLAFFNSCDGLGIAAELEALHIPQIIVMREPVPDRVAHQFLKYFFQEFTGGKSLYQSVNIARKKLQGWEKDYPCASWLPVIVQSLLEKPPTWQSLGAISHCPYRGLAAFREEDAPYFHGREIVTHQLVAAVKKKPLVAVVGASGSGKSSVVFAGLIPQLKQDKQRDWHIVSFRPENNPFESLAIALTPVLPHPPNGTLPLPRGGLGRGNSNQQRLAELELEVELKTSDRALQNFIEPITLASPKSHLIIIADQFEELYTLCHDVEERKLFLNNLLNAVQTVPGFTLVLTLRADFYGDALSYRPFADALQDAQLNLGAMDAQELQSAIEKPAATLNVQLESGLTQRLIDAVLDSPSHLPLLEFTLTQLWQKQQQGWLTHQAYEEIGGVETALAWNAEATYAQLSLADQHKVQQIFIQLVQPGERSVDIRRLATREEVGENWELVTRLASVRLVVTNCNQITQVETVEIIHETLIKNWRRMGQWMRVDGEFRRWQEQLRAVMRQWENSDNDAGALLRGKPLVDAEEWLLQRSHQISSTEQNFINLSLELRYREQKAKKAAIKRVFIGLSVALLGASVLVSLIISQGQKIQIDELKSTTRSAKSYLNSGKEIEALIPSIQTVKKLGQLKDLDAETKMGLLGSVLDNFNRIREYNRLAGHEAAITSVRFSPNGQLLASASQDTTIKIWQRNGKLLQTLTGHKNGVFSVSFSPDSQLLIAGSFDNTVSLWQYNSTTGLFESRPFLKISEPDGLSATALSSDGTMAAIATNNGKVKLWTLDGKLMKTIPAHSQKIWSLSFSPNPPGGLITTASADKTVKLWNLEGKAIKTLSGHSDEVLSVNFSPDGKALASGSKDKTVRFWDFTGQLLHTFAGHTDEVLDVHFSADGMLASASADDTVKVWSIQQQKELYTFKGHGGKASEVSFSPDGKILASASADKTIKLWRKKGILPTFPGNSVSISPDGKTIAVGNQQGTVTLRQWDGALLRSFNAHEKEIVKVLFNPTGTNFVTIGIDNQIKLWNLEGKLLKSWQAHESVNNSVIPLDPIKDISFSPDGKTLATIGGIDKQVKLWSIEGNLLKSWQTNDYWITSINFSPDGKTLATAGDKTVKLWNLEGKLLQIQGHQDNIAAVSFSQDGKYIATASADKTVKLWQRDTGKLLHLTHKDNVYSISFSPDGQYLVSASKDKTLNFWTLDGKLIYTLPGHQSDIKEVNFSQDGRILASVDIKNNVILWNMDINDLQQRGCDWLHDYLTTNPNLNARERHFCDNFFPSP</sequence>
<organism evidence="6 7">
    <name type="scientific">Iningainema tapete BLCC-T55</name>
    <dbReference type="NCBI Taxonomy" id="2748662"/>
    <lineage>
        <taxon>Bacteria</taxon>
        <taxon>Bacillati</taxon>
        <taxon>Cyanobacteriota</taxon>
        <taxon>Cyanophyceae</taxon>
        <taxon>Nostocales</taxon>
        <taxon>Scytonemataceae</taxon>
        <taxon>Iningainema tapete</taxon>
    </lineage>
</organism>
<proteinExistence type="predicted"/>
<dbReference type="InterPro" id="IPR015943">
    <property type="entry name" value="WD40/YVTN_repeat-like_dom_sf"/>
</dbReference>
<dbReference type="InterPro" id="IPR024983">
    <property type="entry name" value="CHAT_dom"/>
</dbReference>
<protein>
    <submittedName>
        <fullName evidence="6">CHAT domain-containing protein</fullName>
    </submittedName>
</protein>
<evidence type="ECO:0000313" key="6">
    <source>
        <dbReference type="EMBL" id="MBD2777456.1"/>
    </source>
</evidence>
<evidence type="ECO:0000313" key="7">
    <source>
        <dbReference type="Proteomes" id="UP000629098"/>
    </source>
</evidence>
<feature type="repeat" description="WD" evidence="3">
    <location>
        <begin position="1378"/>
        <end position="1419"/>
    </location>
</feature>
<evidence type="ECO:0000256" key="3">
    <source>
        <dbReference type="PROSITE-ProRule" id="PRU00221"/>
    </source>
</evidence>
<dbReference type="CDD" id="cd00200">
    <property type="entry name" value="WD40"/>
    <property type="match status" value="2"/>
</dbReference>
<evidence type="ECO:0000256" key="1">
    <source>
        <dbReference type="ARBA" id="ARBA00022574"/>
    </source>
</evidence>
<dbReference type="PRINTS" id="PR00320">
    <property type="entry name" value="GPROTEINBRPT"/>
</dbReference>
<reference evidence="6" key="1">
    <citation type="submission" date="2020-09" db="EMBL/GenBank/DDBJ databases">
        <title>Iningainema tapete sp. nov. (Scytonemataceae, Cyanobacteria) from greenhouses in central Florida (USA) produces two types of nodularin with biosynthetic potential for microcystin-LR and anabaenopeptins.</title>
        <authorList>
            <person name="Berthold D.E."/>
            <person name="Lefler F.W."/>
            <person name="Huang I.-S."/>
            <person name="Abdulla H."/>
            <person name="Zimba P.V."/>
            <person name="Laughinghouse H.D. IV."/>
        </authorList>
    </citation>
    <scope>NUCLEOTIDE SEQUENCE</scope>
    <source>
        <strain evidence="6">BLCCT55</strain>
    </source>
</reference>
<dbReference type="SMART" id="SM00320">
    <property type="entry name" value="WD40"/>
    <property type="match status" value="14"/>
</dbReference>
<dbReference type="PROSITE" id="PS00678">
    <property type="entry name" value="WD_REPEATS_1"/>
    <property type="match status" value="1"/>
</dbReference>
<feature type="domain" description="Novel STAND NTPase 1" evidence="5">
    <location>
        <begin position="366"/>
        <end position="774"/>
    </location>
</feature>